<evidence type="ECO:0000259" key="1">
    <source>
        <dbReference type="Pfam" id="PF07929"/>
    </source>
</evidence>
<dbReference type="Proteomes" id="UP000586031">
    <property type="component" value="Unassembled WGS sequence"/>
</dbReference>
<dbReference type="InterPro" id="IPR012912">
    <property type="entry name" value="Plasmid_pRiA4b_Orf3-like"/>
</dbReference>
<protein>
    <submittedName>
        <fullName evidence="2">Plasmid pRiA4b ORF-3 family protein</fullName>
    </submittedName>
</protein>
<dbReference type="PANTHER" id="PTHR41878:SF1">
    <property type="entry name" value="TNPR PROTEIN"/>
    <property type="match status" value="1"/>
</dbReference>
<organism evidence="2 3">
    <name type="scientific">Methanobacterium subterraneum</name>
    <dbReference type="NCBI Taxonomy" id="59277"/>
    <lineage>
        <taxon>Archaea</taxon>
        <taxon>Methanobacteriati</taxon>
        <taxon>Methanobacteriota</taxon>
        <taxon>Methanomada group</taxon>
        <taxon>Methanobacteria</taxon>
        <taxon>Methanobacteriales</taxon>
        <taxon>Methanobacteriaceae</taxon>
        <taxon>Methanobacterium</taxon>
    </lineage>
</organism>
<dbReference type="SUPFAM" id="SSF159941">
    <property type="entry name" value="MM3350-like"/>
    <property type="match status" value="1"/>
</dbReference>
<sequence length="252" mass="29345">MEDDNLAALIQSGKIDEFFSDEKVQNLIQDDGEDSGGIPVIFLDPGHENRFQSREDKTSQTYFPTDLEDNELLKPENSVYQFRIDLDDIRPPIWRRILIPGTSTLRDLHHAIQDVMGWGNYHLHQFMVADPFSGNPITMENHDEETEKIEDWFAMESPYGRYIYDFGDNWEHILKLEVISRRDEKATYPQCTKGKRACPPEDCGGVGGYLEMLDILEDPEDEEYLETVEWLGEDFNPEKFNPEDVVFRDIDD</sequence>
<gene>
    <name evidence="2" type="ORF">HA271_05510</name>
</gene>
<dbReference type="Gene3D" id="3.10.290.30">
    <property type="entry name" value="MM3350-like"/>
    <property type="match status" value="1"/>
</dbReference>
<dbReference type="AlphaFoldDB" id="A0A7J4TJS8"/>
<dbReference type="InterPro" id="IPR024047">
    <property type="entry name" value="MM3350-like_sf"/>
</dbReference>
<accession>A0A7J4TJS8</accession>
<name>A0A7J4TJS8_9EURY</name>
<proteinExistence type="predicted"/>
<reference evidence="3" key="1">
    <citation type="journal article" date="2020" name="bioRxiv">
        <title>A rank-normalized archaeal taxonomy based on genome phylogeny resolves widespread incomplete and uneven classifications.</title>
        <authorList>
            <person name="Rinke C."/>
            <person name="Chuvochina M."/>
            <person name="Mussig A.J."/>
            <person name="Chaumeil P.-A."/>
            <person name="Waite D.W."/>
            <person name="Whitman W.B."/>
            <person name="Parks D.H."/>
            <person name="Hugenholtz P."/>
        </authorList>
    </citation>
    <scope>NUCLEOTIDE SEQUENCE [LARGE SCALE GENOMIC DNA]</scope>
</reference>
<dbReference type="EMBL" id="DUHE01000154">
    <property type="protein sequence ID" value="HII84287.1"/>
    <property type="molecule type" value="Genomic_DNA"/>
</dbReference>
<evidence type="ECO:0000313" key="3">
    <source>
        <dbReference type="Proteomes" id="UP000586031"/>
    </source>
</evidence>
<dbReference type="PANTHER" id="PTHR41878">
    <property type="entry name" value="LEXA REPRESSOR-RELATED"/>
    <property type="match status" value="1"/>
</dbReference>
<feature type="domain" description="Plasmid pRiA4b Orf3-like" evidence="1">
    <location>
        <begin position="79"/>
        <end position="243"/>
    </location>
</feature>
<dbReference type="Pfam" id="PF07929">
    <property type="entry name" value="PRiA4_ORF3"/>
    <property type="match status" value="1"/>
</dbReference>
<comment type="caution">
    <text evidence="2">The sequence shown here is derived from an EMBL/GenBank/DDBJ whole genome shotgun (WGS) entry which is preliminary data.</text>
</comment>
<evidence type="ECO:0000313" key="2">
    <source>
        <dbReference type="EMBL" id="HII84287.1"/>
    </source>
</evidence>